<evidence type="ECO:0000256" key="1">
    <source>
        <dbReference type="ARBA" id="ARBA00009941"/>
    </source>
</evidence>
<accession>A0A0M3J294</accession>
<reference evidence="2 3" key="2">
    <citation type="submission" date="2018-11" db="EMBL/GenBank/DDBJ databases">
        <authorList>
            <consortium name="Pathogen Informatics"/>
        </authorList>
    </citation>
    <scope>NUCLEOTIDE SEQUENCE [LARGE SCALE GENOMIC DNA]</scope>
</reference>
<organism evidence="4">
    <name type="scientific">Anisakis simplex</name>
    <name type="common">Herring worm</name>
    <dbReference type="NCBI Taxonomy" id="6269"/>
    <lineage>
        <taxon>Eukaryota</taxon>
        <taxon>Metazoa</taxon>
        <taxon>Ecdysozoa</taxon>
        <taxon>Nematoda</taxon>
        <taxon>Chromadorea</taxon>
        <taxon>Rhabditida</taxon>
        <taxon>Spirurina</taxon>
        <taxon>Ascaridomorpha</taxon>
        <taxon>Ascaridoidea</taxon>
        <taxon>Anisakidae</taxon>
        <taxon>Anisakis</taxon>
        <taxon>Anisakis simplex complex</taxon>
    </lineage>
</organism>
<dbReference type="GO" id="GO:0006624">
    <property type="term" value="P:vacuolar protein processing"/>
    <property type="evidence" value="ECO:0007669"/>
    <property type="project" value="TreeGrafter"/>
</dbReference>
<evidence type="ECO:0000313" key="4">
    <source>
        <dbReference type="WBParaSite" id="ASIM_0000165001-mRNA-1"/>
    </source>
</evidence>
<dbReference type="GO" id="GO:0005773">
    <property type="term" value="C:vacuole"/>
    <property type="evidence" value="ECO:0007669"/>
    <property type="project" value="GOC"/>
</dbReference>
<dbReference type="GO" id="GO:0004197">
    <property type="term" value="F:cysteine-type endopeptidase activity"/>
    <property type="evidence" value="ECO:0007669"/>
    <property type="project" value="TreeGrafter"/>
</dbReference>
<sequence length="293" mass="32432">MISDSFSNPNPGVIINQPNGSNVYEGVRVDYRGNDVTPENFLAILQGDMKSVRGGSGRVIASSASDHIFVYFVDHGATGLIQFPNSILTVKQLNDALRLMHAKHQYKRVVFFMEACEGGSMFNNILPKNINVYAVTSANEKESAWACYCDNDREGLPCLGDVFSVSWMGNADSVSAFRDLKSEKLKTQVEIAREATTSSHVMEYGNMSIGNLSAANFEGSKPVFADSLQPRKVVQPGAIALTIFFSNLLSSKRVYKSEVNNNSFDEKKCVNKWSVMYSRKRICSTNEYLIAIL</sequence>
<keyword evidence="3" id="KW-1185">Reference proteome</keyword>
<dbReference type="OrthoDB" id="192611at2759"/>
<dbReference type="EMBL" id="UYRR01001656">
    <property type="protein sequence ID" value="VDK18852.1"/>
    <property type="molecule type" value="Genomic_DNA"/>
</dbReference>
<evidence type="ECO:0000313" key="2">
    <source>
        <dbReference type="EMBL" id="VDK18852.1"/>
    </source>
</evidence>
<dbReference type="AlphaFoldDB" id="A0A0M3J294"/>
<reference evidence="4" key="1">
    <citation type="submission" date="2017-02" db="UniProtKB">
        <authorList>
            <consortium name="WormBaseParasite"/>
        </authorList>
    </citation>
    <scope>IDENTIFICATION</scope>
</reference>
<dbReference type="InterPro" id="IPR001096">
    <property type="entry name" value="Peptidase_C13"/>
</dbReference>
<dbReference type="PRINTS" id="PR00776">
    <property type="entry name" value="HEMOGLOBNASE"/>
</dbReference>
<dbReference type="Proteomes" id="UP000267096">
    <property type="component" value="Unassembled WGS sequence"/>
</dbReference>
<dbReference type="PANTHER" id="PTHR12000">
    <property type="entry name" value="HEMOGLOBINASE FAMILY MEMBER"/>
    <property type="match status" value="1"/>
</dbReference>
<evidence type="ECO:0000313" key="3">
    <source>
        <dbReference type="Proteomes" id="UP000267096"/>
    </source>
</evidence>
<protein>
    <submittedName>
        <fullName evidence="4">Legumain (inferred by orthology to a human protein)</fullName>
    </submittedName>
</protein>
<gene>
    <name evidence="2" type="ORF">ASIM_LOCUS1527</name>
</gene>
<dbReference type="Pfam" id="PF01650">
    <property type="entry name" value="Peptidase_C13"/>
    <property type="match status" value="1"/>
</dbReference>
<comment type="similarity">
    <text evidence="1">Belongs to the peptidase C13 family.</text>
</comment>
<dbReference type="GO" id="GO:0051603">
    <property type="term" value="P:proteolysis involved in protein catabolic process"/>
    <property type="evidence" value="ECO:0007669"/>
    <property type="project" value="TreeGrafter"/>
</dbReference>
<name>A0A0M3J294_ANISI</name>
<dbReference type="Gene3D" id="3.40.50.1460">
    <property type="match status" value="1"/>
</dbReference>
<dbReference type="PANTHER" id="PTHR12000:SF42">
    <property type="entry name" value="LEGUMAIN"/>
    <property type="match status" value="1"/>
</dbReference>
<proteinExistence type="inferred from homology"/>
<dbReference type="WBParaSite" id="ASIM_0000165001-mRNA-1">
    <property type="protein sequence ID" value="ASIM_0000165001-mRNA-1"/>
    <property type="gene ID" value="ASIM_0000165001"/>
</dbReference>